<dbReference type="InterPro" id="IPR034652">
    <property type="entry name" value="SRP68-RBD"/>
</dbReference>
<evidence type="ECO:0000256" key="9">
    <source>
        <dbReference type="ARBA" id="ARBA00029498"/>
    </source>
</evidence>
<feature type="region of interest" description="Disordered" evidence="10">
    <location>
        <begin position="723"/>
        <end position="749"/>
    </location>
</feature>
<dbReference type="GO" id="GO:0005730">
    <property type="term" value="C:nucleolus"/>
    <property type="evidence" value="ECO:0007669"/>
    <property type="project" value="UniProtKB-SubCell"/>
</dbReference>
<accession>A0A5C3F6V7</accession>
<keyword evidence="12" id="KW-1185">Reference proteome</keyword>
<sequence length="892" mass="96366">MEIDLSAGRDAVNTADGGPIALPLLQLISEARNEHGMRQQQYTRYRHFCAKKAHRIREILQLTHSDGSQKAAAAKLKKQKGAKGKKSKKAQAAADQSAATKGHGNTFTPKTLSLSDVRDERPAQLLLFEAERAWAYSQDLRTQAFDSDNDPALRKRGLSRLRRAVQWSASLNDLVTALDARFDVYARCEAAAYAVMLRGASAFDHGQWQKALETLSVARLLLNAIAENSSSSRSEALANSFVDAGEAQMRYCAYQLGESEQNMDAVARKFAAPEVCSRVHPGFDALVGELKAKGGDGAATRAEPLSLSWHGRQIPVRNPELLDAITRAQAEESALHDAIRSGSLQDEGKAAANTKRAASDKVDGKRPRLSHAQRKAKKREAAGGSGSGDTAGPSGSSNNAATSRVGRGGRTELDPFDRALAALTDAEEVARRLVEDNTEALSKSHSARYETASKDLQTAHDWVFYRLLALRIARNARLVADVERKSERREKRAWANVEARLSSTSSPASKAPRSSGRSRSAKSKQARAAADRANKPAKKNQPGARAKAKRSAPRAHQRRPARSGTRALRLRQAAARVSRARAVAAGRASRRRARAVPSLAKLLDGAEVSLTAMASIALVESEPDVSSLVEAKAAWYRSELLRHLARAFSLSNAKPQALLLLTRAQLYVRQARQAAELADDVNDEDRDFPPVILELHDGKSAFDESDRVLEALKRQIQKEMFLLSRSGKGRGRGSGSGSKKQGQMASTKAGQSLLDTASKYVDFDPIDLEEAKRIPQDVVDECERELSDNRRGSVATPAAALSKPTSAAPAAAAEPAPVSTRAPAAAATQPKNEPMEETYEDEVEDEAEAEEAGDVSVAYDPGNALAEEEEARLAAEAASKKKGWLGGWFGRG</sequence>
<feature type="compositionally biased region" description="Basic residues" evidence="10">
    <location>
        <begin position="546"/>
        <end position="561"/>
    </location>
</feature>
<feature type="compositionally biased region" description="Low complexity" evidence="10">
    <location>
        <begin position="90"/>
        <end position="102"/>
    </location>
</feature>
<dbReference type="PANTHER" id="PTHR12860:SF0">
    <property type="entry name" value="SIGNAL RECOGNITION PARTICLE SUBUNIT SRP68"/>
    <property type="match status" value="1"/>
</dbReference>
<name>A0A5C3F6V7_9BASI</name>
<evidence type="ECO:0000256" key="7">
    <source>
        <dbReference type="ARBA" id="ARBA00023242"/>
    </source>
</evidence>
<evidence type="ECO:0000256" key="5">
    <source>
        <dbReference type="ARBA" id="ARBA00022884"/>
    </source>
</evidence>
<dbReference type="Proteomes" id="UP000323386">
    <property type="component" value="Unassembled WGS sequence"/>
</dbReference>
<evidence type="ECO:0000313" key="12">
    <source>
        <dbReference type="Proteomes" id="UP000323386"/>
    </source>
</evidence>
<proteinExistence type="inferred from homology"/>
<dbReference type="GO" id="GO:0006614">
    <property type="term" value="P:SRP-dependent cotranslational protein targeting to membrane"/>
    <property type="evidence" value="ECO:0007669"/>
    <property type="project" value="InterPro"/>
</dbReference>
<comment type="similarity">
    <text evidence="3">Belongs to the SRP68 family.</text>
</comment>
<dbReference type="GO" id="GO:0005786">
    <property type="term" value="C:signal recognition particle, endoplasmic reticulum targeting"/>
    <property type="evidence" value="ECO:0007669"/>
    <property type="project" value="UniProtKB-KW"/>
</dbReference>
<dbReference type="OrthoDB" id="10255118at2759"/>
<feature type="region of interest" description="Disordered" evidence="10">
    <location>
        <begin position="782"/>
        <end position="864"/>
    </location>
</feature>
<keyword evidence="8" id="KW-0687">Ribonucleoprotein</keyword>
<evidence type="ECO:0000256" key="3">
    <source>
        <dbReference type="ARBA" id="ARBA00009352"/>
    </source>
</evidence>
<feature type="compositionally biased region" description="Basic and acidic residues" evidence="10">
    <location>
        <begin position="357"/>
        <end position="366"/>
    </location>
</feature>
<evidence type="ECO:0000256" key="2">
    <source>
        <dbReference type="ARBA" id="ARBA00004604"/>
    </source>
</evidence>
<keyword evidence="6" id="KW-0733">Signal recognition particle</keyword>
<dbReference type="Gene3D" id="1.10.3450.40">
    <property type="entry name" value="Signal recognition particle, SRP68 subunit, RNA-binding domain"/>
    <property type="match status" value="1"/>
</dbReference>
<dbReference type="GO" id="GO:0008312">
    <property type="term" value="F:7S RNA binding"/>
    <property type="evidence" value="ECO:0007669"/>
    <property type="project" value="InterPro"/>
</dbReference>
<evidence type="ECO:0000256" key="1">
    <source>
        <dbReference type="ARBA" id="ARBA00004496"/>
    </source>
</evidence>
<evidence type="ECO:0000256" key="4">
    <source>
        <dbReference type="ARBA" id="ARBA00022490"/>
    </source>
</evidence>
<feature type="region of interest" description="Disordered" evidence="10">
    <location>
        <begin position="77"/>
        <end position="111"/>
    </location>
</feature>
<organism evidence="11 12">
    <name type="scientific">Pseudozyma flocculosa</name>
    <dbReference type="NCBI Taxonomy" id="84751"/>
    <lineage>
        <taxon>Eukaryota</taxon>
        <taxon>Fungi</taxon>
        <taxon>Dikarya</taxon>
        <taxon>Basidiomycota</taxon>
        <taxon>Ustilaginomycotina</taxon>
        <taxon>Ustilaginomycetes</taxon>
        <taxon>Ustilaginales</taxon>
        <taxon>Ustilaginaceae</taxon>
        <taxon>Pseudozyma</taxon>
    </lineage>
</organism>
<feature type="compositionally biased region" description="Basic residues" evidence="10">
    <location>
        <begin position="77"/>
        <end position="89"/>
    </location>
</feature>
<keyword evidence="5" id="KW-0694">RNA-binding</keyword>
<feature type="compositionally biased region" description="Basic and acidic residues" evidence="10">
    <location>
        <begin position="482"/>
        <end position="493"/>
    </location>
</feature>
<comment type="subcellular location">
    <subcellularLocation>
        <location evidence="1">Cytoplasm</location>
    </subcellularLocation>
    <subcellularLocation>
        <location evidence="2">Nucleus</location>
        <location evidence="2">Nucleolus</location>
    </subcellularLocation>
</comment>
<feature type="compositionally biased region" description="Low complexity" evidence="10">
    <location>
        <begin position="499"/>
        <end position="518"/>
    </location>
</feature>
<dbReference type="InterPro" id="IPR026258">
    <property type="entry name" value="SRP68"/>
</dbReference>
<evidence type="ECO:0000256" key="8">
    <source>
        <dbReference type="ARBA" id="ARBA00023274"/>
    </source>
</evidence>
<reference evidence="11 12" key="1">
    <citation type="submission" date="2018-03" db="EMBL/GenBank/DDBJ databases">
        <authorList>
            <person name="Guldener U."/>
        </authorList>
    </citation>
    <scope>NUCLEOTIDE SEQUENCE [LARGE SCALE GENOMIC DNA]</scope>
    <source>
        <strain evidence="11 12">DAOM196992</strain>
    </source>
</reference>
<evidence type="ECO:0000256" key="10">
    <source>
        <dbReference type="SAM" id="MobiDB-lite"/>
    </source>
</evidence>
<dbReference type="CDD" id="cd15481">
    <property type="entry name" value="SRP68-RBD"/>
    <property type="match status" value="1"/>
</dbReference>
<protein>
    <recommendedName>
        <fullName evidence="9">Signal recognition particle subunit SRP68</fullName>
    </recommendedName>
</protein>
<dbReference type="InterPro" id="IPR038253">
    <property type="entry name" value="SRP68_N_sf"/>
</dbReference>
<dbReference type="EMBL" id="OOIP01000016">
    <property type="protein sequence ID" value="SPO39786.1"/>
    <property type="molecule type" value="Genomic_DNA"/>
</dbReference>
<feature type="compositionally biased region" description="Acidic residues" evidence="10">
    <location>
        <begin position="835"/>
        <end position="853"/>
    </location>
</feature>
<dbReference type="AlphaFoldDB" id="A0A5C3F6V7"/>
<dbReference type="Pfam" id="PF16969">
    <property type="entry name" value="SRP68"/>
    <property type="match status" value="2"/>
</dbReference>
<feature type="region of interest" description="Disordered" evidence="10">
    <location>
        <begin position="336"/>
        <end position="413"/>
    </location>
</feature>
<dbReference type="PANTHER" id="PTHR12860">
    <property type="entry name" value="SIGNAL RECOGNITION PARTICLE 68 KDA PROTEIN"/>
    <property type="match status" value="1"/>
</dbReference>
<gene>
    <name evidence="11" type="ORF">PSFLO_05267</name>
</gene>
<keyword evidence="7" id="KW-0539">Nucleus</keyword>
<feature type="compositionally biased region" description="Low complexity" evidence="10">
    <location>
        <begin position="795"/>
        <end position="830"/>
    </location>
</feature>
<keyword evidence="4" id="KW-0963">Cytoplasm</keyword>
<evidence type="ECO:0000256" key="6">
    <source>
        <dbReference type="ARBA" id="ARBA00023135"/>
    </source>
</evidence>
<feature type="compositionally biased region" description="Basic residues" evidence="10">
    <location>
        <begin position="367"/>
        <end position="378"/>
    </location>
</feature>
<feature type="region of interest" description="Disordered" evidence="10">
    <location>
        <begin position="482"/>
        <end position="570"/>
    </location>
</feature>
<evidence type="ECO:0000313" key="11">
    <source>
        <dbReference type="EMBL" id="SPO39786.1"/>
    </source>
</evidence>
<dbReference type="GO" id="GO:0030942">
    <property type="term" value="F:endoplasmic reticulum signal peptide binding"/>
    <property type="evidence" value="ECO:0007669"/>
    <property type="project" value="InterPro"/>
</dbReference>
<dbReference type="GO" id="GO:0005047">
    <property type="term" value="F:signal recognition particle binding"/>
    <property type="evidence" value="ECO:0007669"/>
    <property type="project" value="InterPro"/>
</dbReference>